<accession>Q6CMT2</accession>
<evidence type="ECO:0000256" key="3">
    <source>
        <dbReference type="SAM" id="MobiDB-lite"/>
    </source>
</evidence>
<evidence type="ECO:0000256" key="2">
    <source>
        <dbReference type="ARBA" id="ARBA00022553"/>
    </source>
</evidence>
<dbReference type="PANTHER" id="PTHR10194:SF142">
    <property type="entry name" value="NEUROFIBROMIN"/>
    <property type="match status" value="1"/>
</dbReference>
<feature type="compositionally biased region" description="Low complexity" evidence="3">
    <location>
        <begin position="473"/>
        <end position="488"/>
    </location>
</feature>
<dbReference type="InterPro" id="IPR023152">
    <property type="entry name" value="RasGAP_CS"/>
</dbReference>
<dbReference type="InterPro" id="IPR008936">
    <property type="entry name" value="Rho_GTPase_activation_prot"/>
</dbReference>
<dbReference type="HOGENOM" id="CLU_000439_0_0_1"/>
<dbReference type="KEGG" id="kla:KLLA0_E17887g"/>
<dbReference type="PaxDb" id="284590-Q6CMT2"/>
<gene>
    <name evidence="5" type="ORF">KLLA0_E17887g</name>
</gene>
<evidence type="ECO:0000256" key="1">
    <source>
        <dbReference type="ARBA" id="ARBA00022468"/>
    </source>
</evidence>
<dbReference type="EMBL" id="CR382125">
    <property type="protein sequence ID" value="CAG99844.1"/>
    <property type="molecule type" value="Genomic_DNA"/>
</dbReference>
<dbReference type="FunCoup" id="Q6CMT2">
    <property type="interactions" value="201"/>
</dbReference>
<feature type="region of interest" description="Disordered" evidence="3">
    <location>
        <begin position="774"/>
        <end position="802"/>
    </location>
</feature>
<dbReference type="GO" id="GO:0007165">
    <property type="term" value="P:signal transduction"/>
    <property type="evidence" value="ECO:0007669"/>
    <property type="project" value="UniProtKB-ARBA"/>
</dbReference>
<keyword evidence="2" id="KW-0597">Phosphoprotein</keyword>
<dbReference type="GO" id="GO:0005096">
    <property type="term" value="F:GTPase activator activity"/>
    <property type="evidence" value="ECO:0007669"/>
    <property type="project" value="UniProtKB-KW"/>
</dbReference>
<dbReference type="InterPro" id="IPR001936">
    <property type="entry name" value="RasGAP_dom"/>
</dbReference>
<feature type="compositionally biased region" description="Low complexity" evidence="3">
    <location>
        <begin position="737"/>
        <end position="753"/>
    </location>
</feature>
<organism evidence="5 6">
    <name type="scientific">Kluyveromyces lactis (strain ATCC 8585 / CBS 2359 / DSM 70799 / NBRC 1267 / NRRL Y-1140 / WM37)</name>
    <name type="common">Yeast</name>
    <name type="synonym">Candida sphaerica</name>
    <dbReference type="NCBI Taxonomy" id="284590"/>
    <lineage>
        <taxon>Eukaryota</taxon>
        <taxon>Fungi</taxon>
        <taxon>Dikarya</taxon>
        <taxon>Ascomycota</taxon>
        <taxon>Saccharomycotina</taxon>
        <taxon>Saccharomycetes</taxon>
        <taxon>Saccharomycetales</taxon>
        <taxon>Saccharomycetaceae</taxon>
        <taxon>Kluyveromyces</taxon>
    </lineage>
</organism>
<dbReference type="SUPFAM" id="SSF48350">
    <property type="entry name" value="GTPase activation domain, GAP"/>
    <property type="match status" value="1"/>
</dbReference>
<sequence>MSEAHNVLTDVTAFLLSQLDPLLPVNSHVKTFEEVERDPYFTNIRLSLFNLVVSHGYSAISPAIVAKLEQIANLSKDKNQDFDILLTLVVLLRMFTDTSEIYWRNLDPEYKLNYSLSDDSAFSRFYNGYSVQMASLHTIRPKPLSPQIANSFLQLLSRIKSNKRVIKMLNSMLKSLHGGSSSSLYPSQGKDNSNSDAKKSKYYTYLVDVLDQHCAYLFKYIAASNPHEFHSFIRSVIITPLLVAHTHTESEIAPYLCYFSFHYITSETLPSFLDVLQRMVVRMKKSIHQEILLYFASESIQSWIMARPHDYLRVIEGLQKNSSDPALQNIQKISTSLFEDVFSSFNIERILTEGAISSATSPTVISPQELSSHLDPFEEYAIYDEESSSGHSRTASTSSGRSGYNAPYYGPQFELNDDTEDMTRVSVLTFATLMLMLSPDIFEEINNTSLKNIPDDALGTDEDTDAFDDKSSSDSPFLSRSSSSTLKSSRSSKFGLKKIRNQLTSLNHVTNKKTKFLLTILKNINGNNIISEYSILDTLRVLILISKLSTSPLLREADSSVSYFTRRLFFLMCDLLQLGSEKDAKRNPMVAHCLAKFPQSHFKLQVDYFYVACSLDADAFLEKLSDFIKRKHSGISHIRMITDGFCIYFNNATMHNTKDRIMTRIDDFLKDTACEMANILLSESNLFDEHASEVVDSIFELKPGDYSKGYQKIQFNASPLPSSSPAFMNFFSRTGDSTPTSKSTSTTSSSSLSPVEGVSAAIAGKNLRDIVAPTARRPSKSSFASLRETSSPNEGEKSTNTIRTIIDKNIKSPLRVGSMLRKTSQESISSATVKNIRDTLERHEQETTQSARIILINIFSIYKGMTRYYYMTYDEDSDTTVYLRDFNRTIKPVFASLVDDNESLFDTARGIISSVITQLKEPQVDITAFRSVCYVGSAYLLSLMGTTLFDLNLSDLKREQLLKPLVDLWTARIGIAKTYEMNDSLSDLLEEEALTFHLIRGSVGRALFCSLYSNNTAIHKLLKTAFKLFTEEIRIHQLLHEDDVDDIDDDHELDFANVEFFQVMCRDNYVSTGVVAFQRRLRTDILKYIKFPDKIVFDVSHLIYKRWYDASLKPSLSTSETSHFRNYAGFLAASCGIFSTINDSTQHHFPLLHEMKKSVEAKVSYFVGKQCSWLNNEDLLTRENSKDILATELHPLAFDALFAALRQRIDELKDINIVEKDNELSFILLEQVIMVVRMILERDDTSEVLIIVSLPLLNLIDDILRIVDTIDKSSPKYFKCVIHLSKMLKSFQHSESSICIAGYMVVKNRWLRLVTQWFQSAIFKEFDLLNLSKSHRDMDLEKRDMDYLYIDTTIESSKAIAYLTKDLVLEAPQSMSEIELQRSKSVVFGNYFNILLKALEKSTNVENFPSTLRHKIASLNENIIISLTNLLIANVDVGLNHATPIGYSNNRNIRLAFMNVFVNIVSSFDISNNRTKRKRDEIVEEVVLMTLKRPTLLSKACRICPASDIDALASSIVYFFDVKNAAHIIVTELVREEIGNATRHMEILRRNSCATRALSMLARLKGMDYLSNILKPILEELINSKECFDVEKLDPNDVDAPRNLMLFKKYMTKVVDAITGSVDSFPPQFFVICQAIHSSASERFPEYADIAVGSFLFLRFFCPALVSPDSEEIVDSLTPKARKSSMSLAKVIQNIANGSVNSIKWKILESESEFLKNCSNKIFEFLSVVSDKNRKVKINLRMQNRVLPNEFSFLHKFLYYHGLEMRNALIEDIKSFDDLATVRETAEAVDELLSLMGQPRMEFKNEIPAYIREHSETSSELYEFMIKQAVKCPETPENECKFVQESVTSEGLPVVIFNWCEYQKDGNDDVETLIYLIFQIYSKVMTKKHFFVTDCTGFDGVRQPKNRFVKLSSLFFNLIPAEGLANCETFYFFNPTPIYLEWWTEFQNSHANIFQNMNVSMSFLNTDSDPKLIKALGLSDYSKEVYHDVRVTLHDVSLYDEAKRQFSPVTLKVGNKYFQIVHDSAWTLKASDASDTIVINPNDVYEIAEVASTSVSRITGVSSEFCFELRNRKRLIMSSPKYLEILKMFYYSQAKILEEFNDNEYSDISSRHSKEAIKTADIVSHLLLVALVGLGGDDEIRVVSYNLLSSMHTTFSLNMGHLLPKTPDIYISEDPNPIFEPLIKTLAETSPELTSYYLKYSIDLLENGEHDLHFIANLLRTMRYWAKNLSKHVFLADDQKGPEIATKLVRRLVKLTVQQNQPTSLYLDYIWPVLVHDSCLLKEVIEEVVGHCMDRAAEGVDWHPACKILLRAPTIDITGVIIKRVIDITHSFLPNLKEETNVNSWTELIILVHLCSSLFCDSPLLVDIYMPEVLYIVSLLIDVGSTEMRLSLHKLLMNACQSLLSNASLPKYNRRNLYEIQKIFSDQKMKIMFGFSQERGRVLQNFSASSFLTKFTTLEHFVNNLMSLMDNGSLINVEQWKTRYMQYIMGTVFHVQSFLSARAMMILGIVSKEGISDGLLLNLLRQSMVIVAMPDVNDEQIFFVISTFFTYTKAVIGVDPQSPLLPKLFWLASSISFSINMMIYQSGLLFMSSTAQHLSLGSMEKMDRGEIPEPLIKQLMAQRNFGENILRQVEAMGDLRVTESNFSHVMISLICKGLLIPYTRATSLSSLVVFFKLFYFELMFGPNEDYLIFMFFIFILQRPSAFLKCMEDVDMDTDVVQLDDRNKIHKSLLDWLVKFSPDACLTMYKASLYFSCKATDEQGKVRFMLVYRHLMQHNLKAAFKLYPFVLNELRRLSKYSNNSSTVLLSFEIIKMAVKSKEYLKLPMIEKEMYKKLEERGLTGIKSIPFENELANDVLTGVRENPIITYERKKLAVMLLSKVISSASER</sequence>
<feature type="region of interest" description="Disordered" evidence="3">
    <location>
        <begin position="452"/>
        <end position="488"/>
    </location>
</feature>
<feature type="region of interest" description="Disordered" evidence="3">
    <location>
        <begin position="728"/>
        <end position="755"/>
    </location>
</feature>
<keyword evidence="6" id="KW-1185">Reference proteome</keyword>
<evidence type="ECO:0000313" key="6">
    <source>
        <dbReference type="Proteomes" id="UP000000598"/>
    </source>
</evidence>
<dbReference type="PROSITE" id="PS00509">
    <property type="entry name" value="RAS_GTPASE_ACTIV_1"/>
    <property type="match status" value="1"/>
</dbReference>
<evidence type="ECO:0000259" key="4">
    <source>
        <dbReference type="PROSITE" id="PS50018"/>
    </source>
</evidence>
<dbReference type="SMART" id="SM00323">
    <property type="entry name" value="RasGAP"/>
    <property type="match status" value="1"/>
</dbReference>
<dbReference type="eggNOG" id="KOG1826">
    <property type="taxonomic scope" value="Eukaryota"/>
</dbReference>
<dbReference type="Proteomes" id="UP000000598">
    <property type="component" value="Chromosome E"/>
</dbReference>
<dbReference type="PROSITE" id="PS50018">
    <property type="entry name" value="RAS_GTPASE_ACTIV_2"/>
    <property type="match status" value="1"/>
</dbReference>
<dbReference type="CDD" id="cd05392">
    <property type="entry name" value="RasGAP_Neurofibromin_like"/>
    <property type="match status" value="1"/>
</dbReference>
<dbReference type="Gene3D" id="3.40.525.10">
    <property type="entry name" value="CRAL-TRIO lipid binding domain"/>
    <property type="match status" value="1"/>
</dbReference>
<feature type="compositionally biased region" description="Polar residues" evidence="3">
    <location>
        <begin position="780"/>
        <end position="802"/>
    </location>
</feature>
<dbReference type="PANTHER" id="PTHR10194">
    <property type="entry name" value="RAS GTPASE-ACTIVATING PROTEINS"/>
    <property type="match status" value="1"/>
</dbReference>
<keyword evidence="1" id="KW-0343">GTPase activation</keyword>
<dbReference type="InParanoid" id="Q6CMT2"/>
<name>Q6CMT2_KLULA</name>
<proteinExistence type="predicted"/>
<dbReference type="Pfam" id="PF00616">
    <property type="entry name" value="RasGAP"/>
    <property type="match status" value="1"/>
</dbReference>
<dbReference type="STRING" id="284590.Q6CMT2"/>
<dbReference type="OMA" id="CPANDID"/>
<evidence type="ECO:0000313" key="5">
    <source>
        <dbReference type="EMBL" id="CAG99844.1"/>
    </source>
</evidence>
<reference evidence="5 6" key="1">
    <citation type="journal article" date="2004" name="Nature">
        <title>Genome evolution in yeasts.</title>
        <authorList>
            <consortium name="Genolevures"/>
            <person name="Dujon B."/>
            <person name="Sherman D."/>
            <person name="Fischer G."/>
            <person name="Durrens P."/>
            <person name="Casaregola S."/>
            <person name="Lafontaine I."/>
            <person name="de Montigny J."/>
            <person name="Marck C."/>
            <person name="Neuveglise C."/>
            <person name="Talla E."/>
            <person name="Goffard N."/>
            <person name="Frangeul L."/>
            <person name="Aigle M."/>
            <person name="Anthouard V."/>
            <person name="Babour A."/>
            <person name="Barbe V."/>
            <person name="Barnay S."/>
            <person name="Blanchin S."/>
            <person name="Beckerich J.M."/>
            <person name="Beyne E."/>
            <person name="Bleykasten C."/>
            <person name="Boisrame A."/>
            <person name="Boyer J."/>
            <person name="Cattolico L."/>
            <person name="Confanioleri F."/>
            <person name="de Daruvar A."/>
            <person name="Despons L."/>
            <person name="Fabre E."/>
            <person name="Fairhead C."/>
            <person name="Ferry-Dumazet H."/>
            <person name="Groppi A."/>
            <person name="Hantraye F."/>
            <person name="Hennequin C."/>
            <person name="Jauniaux N."/>
            <person name="Joyet P."/>
            <person name="Kachouri R."/>
            <person name="Kerrest A."/>
            <person name="Koszul R."/>
            <person name="Lemaire M."/>
            <person name="Lesur I."/>
            <person name="Ma L."/>
            <person name="Muller H."/>
            <person name="Nicaud J.M."/>
            <person name="Nikolski M."/>
            <person name="Oztas S."/>
            <person name="Ozier-Kalogeropoulos O."/>
            <person name="Pellenz S."/>
            <person name="Potier S."/>
            <person name="Richard G.F."/>
            <person name="Straub M.L."/>
            <person name="Suleau A."/>
            <person name="Swennene D."/>
            <person name="Tekaia F."/>
            <person name="Wesolowski-Louvel M."/>
            <person name="Westhof E."/>
            <person name="Wirth B."/>
            <person name="Zeniou-Meyer M."/>
            <person name="Zivanovic I."/>
            <person name="Bolotin-Fukuhara M."/>
            <person name="Thierry A."/>
            <person name="Bouchier C."/>
            <person name="Caudron B."/>
            <person name="Scarpelli C."/>
            <person name="Gaillardin C."/>
            <person name="Weissenbach J."/>
            <person name="Wincker P."/>
            <person name="Souciet J.L."/>
        </authorList>
    </citation>
    <scope>NUCLEOTIDE SEQUENCE [LARGE SCALE GENOMIC DNA]</scope>
    <source>
        <strain evidence="6">ATCC 8585 / CBS 2359 / DSM 70799 / NBRC 1267 / NRRL Y-1140 / WM37</strain>
    </source>
</reference>
<dbReference type="InterPro" id="IPR036865">
    <property type="entry name" value="CRAL-TRIO_dom_sf"/>
</dbReference>
<feature type="domain" description="Ras-GAP" evidence="4">
    <location>
        <begin position="1508"/>
        <end position="1697"/>
    </location>
</feature>
<protein>
    <submittedName>
        <fullName evidence="5">KLLA0E17887p</fullName>
    </submittedName>
</protein>
<dbReference type="InterPro" id="IPR039360">
    <property type="entry name" value="Ras_GTPase"/>
</dbReference>
<dbReference type="Gene3D" id="1.10.506.10">
    <property type="entry name" value="GTPase Activation - p120gap, domain 1"/>
    <property type="match status" value="1"/>
</dbReference>